<comment type="similarity">
    <text evidence="6">Belongs to the mitochondrion-specific ribosomal protein mL45 family.</text>
</comment>
<dbReference type="GO" id="GO:1990904">
    <property type="term" value="C:ribonucleoprotein complex"/>
    <property type="evidence" value="ECO:0007669"/>
    <property type="project" value="UniProtKB-KW"/>
</dbReference>
<proteinExistence type="inferred from homology"/>
<protein>
    <recommendedName>
        <fullName evidence="7">Large ribosomal subunit protein mL45</fullName>
    </recommendedName>
    <alternativeName>
        <fullName evidence="8">39S ribosomal protein L45, mitochondrial</fullName>
    </alternativeName>
</protein>
<dbReference type="AlphaFoldDB" id="A0AAE0ITQ3"/>
<evidence type="ECO:0000256" key="3">
    <source>
        <dbReference type="ARBA" id="ARBA00022980"/>
    </source>
</evidence>
<dbReference type="InterPro" id="IPR032710">
    <property type="entry name" value="NTF2-like_dom_sf"/>
</dbReference>
<reference evidence="10" key="2">
    <citation type="submission" date="2023-06" db="EMBL/GenBank/DDBJ databases">
        <authorList>
            <consortium name="Lawrence Berkeley National Laboratory"/>
            <person name="Haridas S."/>
            <person name="Hensen N."/>
            <person name="Bonometti L."/>
            <person name="Westerberg I."/>
            <person name="Brannstrom I.O."/>
            <person name="Guillou S."/>
            <person name="Cros-Aarteil S."/>
            <person name="Calhoun S."/>
            <person name="Kuo A."/>
            <person name="Mondo S."/>
            <person name="Pangilinan J."/>
            <person name="Riley R."/>
            <person name="Labutti K."/>
            <person name="Andreopoulos B."/>
            <person name="Lipzen A."/>
            <person name="Chen C."/>
            <person name="Yanf M."/>
            <person name="Daum C."/>
            <person name="Ng V."/>
            <person name="Clum A."/>
            <person name="Steindorff A."/>
            <person name="Ohm R."/>
            <person name="Martin F."/>
            <person name="Silar P."/>
            <person name="Natvig D."/>
            <person name="Lalanne C."/>
            <person name="Gautier V."/>
            <person name="Ament-Velasquez S.L."/>
            <person name="Kruys A."/>
            <person name="Hutchinson M.I."/>
            <person name="Powell A.J."/>
            <person name="Barry K."/>
            <person name="Miller A.N."/>
            <person name="Grigoriev I.V."/>
            <person name="Debuchy R."/>
            <person name="Gladieux P."/>
            <person name="Thoren M.H."/>
            <person name="Johannesson H."/>
        </authorList>
    </citation>
    <scope>NUCLEOTIDE SEQUENCE</scope>
    <source>
        <strain evidence="10">CBS 118394</strain>
    </source>
</reference>
<keyword evidence="11" id="KW-1185">Reference proteome</keyword>
<evidence type="ECO:0000256" key="7">
    <source>
        <dbReference type="ARBA" id="ARBA00039448"/>
    </source>
</evidence>
<sequence length="305" mass="34166">MAASRSGLRARNILSLATTIETPINGIPRGSRPFSNSLVLSSSAEARQRYGMVSPTAERSRLGRQISAAEFAMILPGTFIPPFFTSFPHHPRVLFPFIWEYIKSSFKDRLQIMLGALSSKPSLFKGPQLKLNSSSVPATAKALHRSMSEAFALGDTKTLEKVCVNKMSSMLASSIDARPKGRRYTWEVVRYNKRWRYPRVISQRMAKLDNASSAPLVRQAVVRICSRQRRVELDGKGQVVAGSEKEANLVENIAMVALVNPVTWKQSEWRIVGTFKETTPESWESEKAMIKVVEDDRVKAYADSR</sequence>
<evidence type="ECO:0000256" key="4">
    <source>
        <dbReference type="ARBA" id="ARBA00023128"/>
    </source>
</evidence>
<evidence type="ECO:0000256" key="8">
    <source>
        <dbReference type="ARBA" id="ARBA00043031"/>
    </source>
</evidence>
<feature type="domain" description="Tim44-like" evidence="9">
    <location>
        <begin position="139"/>
        <end position="274"/>
    </location>
</feature>
<keyword evidence="4" id="KW-0496">Mitochondrion</keyword>
<dbReference type="EMBL" id="JAUEDM010000001">
    <property type="protein sequence ID" value="KAK3331074.1"/>
    <property type="molecule type" value="Genomic_DNA"/>
</dbReference>
<evidence type="ECO:0000256" key="5">
    <source>
        <dbReference type="ARBA" id="ARBA00023274"/>
    </source>
</evidence>
<evidence type="ECO:0000256" key="6">
    <source>
        <dbReference type="ARBA" id="ARBA00038073"/>
    </source>
</evidence>
<gene>
    <name evidence="10" type="ORF">B0H66DRAFT_87160</name>
</gene>
<evidence type="ECO:0000256" key="1">
    <source>
        <dbReference type="ARBA" id="ARBA00004173"/>
    </source>
</evidence>
<dbReference type="Proteomes" id="UP001283341">
    <property type="component" value="Unassembled WGS sequence"/>
</dbReference>
<dbReference type="GO" id="GO:0005840">
    <property type="term" value="C:ribosome"/>
    <property type="evidence" value="ECO:0007669"/>
    <property type="project" value="UniProtKB-KW"/>
</dbReference>
<evidence type="ECO:0000313" key="10">
    <source>
        <dbReference type="EMBL" id="KAK3331074.1"/>
    </source>
</evidence>
<dbReference type="InterPro" id="IPR007379">
    <property type="entry name" value="Tim44-like_dom"/>
</dbReference>
<dbReference type="Gene3D" id="3.10.450.240">
    <property type="match status" value="1"/>
</dbReference>
<evidence type="ECO:0000259" key="9">
    <source>
        <dbReference type="Pfam" id="PF04280"/>
    </source>
</evidence>
<accession>A0AAE0ITQ3</accession>
<reference evidence="10" key="1">
    <citation type="journal article" date="2023" name="Mol. Phylogenet. Evol.">
        <title>Genome-scale phylogeny and comparative genomics of the fungal order Sordariales.</title>
        <authorList>
            <person name="Hensen N."/>
            <person name="Bonometti L."/>
            <person name="Westerberg I."/>
            <person name="Brannstrom I.O."/>
            <person name="Guillou S."/>
            <person name="Cros-Aarteil S."/>
            <person name="Calhoun S."/>
            <person name="Haridas S."/>
            <person name="Kuo A."/>
            <person name="Mondo S."/>
            <person name="Pangilinan J."/>
            <person name="Riley R."/>
            <person name="LaButti K."/>
            <person name="Andreopoulos B."/>
            <person name="Lipzen A."/>
            <person name="Chen C."/>
            <person name="Yan M."/>
            <person name="Daum C."/>
            <person name="Ng V."/>
            <person name="Clum A."/>
            <person name="Steindorff A."/>
            <person name="Ohm R.A."/>
            <person name="Martin F."/>
            <person name="Silar P."/>
            <person name="Natvig D.O."/>
            <person name="Lalanne C."/>
            <person name="Gautier V."/>
            <person name="Ament-Velasquez S.L."/>
            <person name="Kruys A."/>
            <person name="Hutchinson M.I."/>
            <person name="Powell A.J."/>
            <person name="Barry K."/>
            <person name="Miller A.N."/>
            <person name="Grigoriev I.V."/>
            <person name="Debuchy R."/>
            <person name="Gladieux P."/>
            <person name="Hiltunen Thoren M."/>
            <person name="Johannesson H."/>
        </authorList>
    </citation>
    <scope>NUCLEOTIDE SEQUENCE</scope>
    <source>
        <strain evidence="10">CBS 118394</strain>
    </source>
</reference>
<dbReference type="Pfam" id="PF04280">
    <property type="entry name" value="Tim44"/>
    <property type="match status" value="1"/>
</dbReference>
<dbReference type="PANTHER" id="PTHR28554:SF1">
    <property type="entry name" value="LARGE RIBOSOMAL SUBUNIT PROTEIN ML45"/>
    <property type="match status" value="1"/>
</dbReference>
<dbReference type="InterPro" id="IPR051975">
    <property type="entry name" value="mtLSU_mL45"/>
</dbReference>
<comment type="subcellular location">
    <subcellularLocation>
        <location evidence="1">Mitochondrion</location>
    </subcellularLocation>
</comment>
<keyword evidence="2" id="KW-0809">Transit peptide</keyword>
<dbReference type="SUPFAM" id="SSF54427">
    <property type="entry name" value="NTF2-like"/>
    <property type="match status" value="1"/>
</dbReference>
<evidence type="ECO:0000313" key="11">
    <source>
        <dbReference type="Proteomes" id="UP001283341"/>
    </source>
</evidence>
<keyword evidence="5" id="KW-0687">Ribonucleoprotein</keyword>
<dbReference type="PANTHER" id="PTHR28554">
    <property type="entry name" value="39S RIBOSOMAL PROTEIN L45, MITOCHONDRIAL"/>
    <property type="match status" value="1"/>
</dbReference>
<dbReference type="GO" id="GO:0005739">
    <property type="term" value="C:mitochondrion"/>
    <property type="evidence" value="ECO:0007669"/>
    <property type="project" value="UniProtKB-SubCell"/>
</dbReference>
<comment type="caution">
    <text evidence="10">The sequence shown here is derived from an EMBL/GenBank/DDBJ whole genome shotgun (WGS) entry which is preliminary data.</text>
</comment>
<organism evidence="10 11">
    <name type="scientific">Apodospora peruviana</name>
    <dbReference type="NCBI Taxonomy" id="516989"/>
    <lineage>
        <taxon>Eukaryota</taxon>
        <taxon>Fungi</taxon>
        <taxon>Dikarya</taxon>
        <taxon>Ascomycota</taxon>
        <taxon>Pezizomycotina</taxon>
        <taxon>Sordariomycetes</taxon>
        <taxon>Sordariomycetidae</taxon>
        <taxon>Sordariales</taxon>
        <taxon>Lasiosphaeriaceae</taxon>
        <taxon>Apodospora</taxon>
    </lineage>
</organism>
<keyword evidence="3" id="KW-0689">Ribosomal protein</keyword>
<evidence type="ECO:0000256" key="2">
    <source>
        <dbReference type="ARBA" id="ARBA00022946"/>
    </source>
</evidence>
<name>A0AAE0ITQ3_9PEZI</name>